<dbReference type="Pfam" id="PF08284">
    <property type="entry name" value="RVP_2"/>
    <property type="match status" value="1"/>
</dbReference>
<dbReference type="InterPro" id="IPR021109">
    <property type="entry name" value="Peptidase_aspartic_dom_sf"/>
</dbReference>
<keyword evidence="2" id="KW-1185">Reference proteome</keyword>
<evidence type="ECO:0008006" key="3">
    <source>
        <dbReference type="Google" id="ProtNLM"/>
    </source>
</evidence>
<sequence>MNPPKILRSQVGEDPHNFIGKVKKIFGVMRMTGNGRVEFASYQLKDVAHVWFSQWKDNRATLSFVTLYIAIQFSVSPETLSEPFSVSTPVGDPVIARRVYRDCLISVSQKVTSADLVKLEMIDFDIILGMDWFQFCHASVDCRIWVV</sequence>
<gene>
    <name evidence="1" type="ORF">MTR67_019774</name>
</gene>
<evidence type="ECO:0000313" key="2">
    <source>
        <dbReference type="Proteomes" id="UP001234989"/>
    </source>
</evidence>
<proteinExistence type="predicted"/>
<organism evidence="1 2">
    <name type="scientific">Solanum verrucosum</name>
    <dbReference type="NCBI Taxonomy" id="315347"/>
    <lineage>
        <taxon>Eukaryota</taxon>
        <taxon>Viridiplantae</taxon>
        <taxon>Streptophyta</taxon>
        <taxon>Embryophyta</taxon>
        <taxon>Tracheophyta</taxon>
        <taxon>Spermatophyta</taxon>
        <taxon>Magnoliopsida</taxon>
        <taxon>eudicotyledons</taxon>
        <taxon>Gunneridae</taxon>
        <taxon>Pentapetalae</taxon>
        <taxon>asterids</taxon>
        <taxon>lamiids</taxon>
        <taxon>Solanales</taxon>
        <taxon>Solanaceae</taxon>
        <taxon>Solanoideae</taxon>
        <taxon>Solaneae</taxon>
        <taxon>Solanum</taxon>
    </lineage>
</organism>
<dbReference type="Gene3D" id="2.40.70.10">
    <property type="entry name" value="Acid Proteases"/>
    <property type="match status" value="1"/>
</dbReference>
<dbReference type="CDD" id="cd00303">
    <property type="entry name" value="retropepsin_like"/>
    <property type="match status" value="1"/>
</dbReference>
<evidence type="ECO:0000313" key="1">
    <source>
        <dbReference type="EMBL" id="WMV26389.1"/>
    </source>
</evidence>
<accession>A0AAF0QUW0</accession>
<dbReference type="AlphaFoldDB" id="A0AAF0QUW0"/>
<protein>
    <recommendedName>
        <fullName evidence="3">Gag-pol polyprotein</fullName>
    </recommendedName>
</protein>
<name>A0AAF0QUW0_SOLVR</name>
<dbReference type="Proteomes" id="UP001234989">
    <property type="component" value="Chromosome 4"/>
</dbReference>
<dbReference type="EMBL" id="CP133615">
    <property type="protein sequence ID" value="WMV26389.1"/>
    <property type="molecule type" value="Genomic_DNA"/>
</dbReference>
<reference evidence="1" key="1">
    <citation type="submission" date="2023-08" db="EMBL/GenBank/DDBJ databases">
        <title>A de novo genome assembly of Solanum verrucosum Schlechtendal, a Mexican diploid species geographically isolated from the other diploid A-genome species in potato relatives.</title>
        <authorList>
            <person name="Hosaka K."/>
        </authorList>
    </citation>
    <scope>NUCLEOTIDE SEQUENCE</scope>
    <source>
        <tissue evidence="1">Young leaves</tissue>
    </source>
</reference>